<reference evidence="2 3" key="1">
    <citation type="journal article" date="2016" name="Nat. Commun.">
        <title>Thousands of microbial genomes shed light on interconnected biogeochemical processes in an aquifer system.</title>
        <authorList>
            <person name="Anantharaman K."/>
            <person name="Brown C.T."/>
            <person name="Hug L.A."/>
            <person name="Sharon I."/>
            <person name="Castelle C.J."/>
            <person name="Probst A.J."/>
            <person name="Thomas B.C."/>
            <person name="Singh A."/>
            <person name="Wilkins M.J."/>
            <person name="Karaoz U."/>
            <person name="Brodie E.L."/>
            <person name="Williams K.H."/>
            <person name="Hubbard S.S."/>
            <person name="Banfield J.F."/>
        </authorList>
    </citation>
    <scope>NUCLEOTIDE SEQUENCE [LARGE SCALE GENOMIC DNA]</scope>
</reference>
<evidence type="ECO:0000313" key="2">
    <source>
        <dbReference type="EMBL" id="OGE18781.1"/>
    </source>
</evidence>
<evidence type="ECO:0000313" key="3">
    <source>
        <dbReference type="Proteomes" id="UP000176336"/>
    </source>
</evidence>
<sequence length="130" mass="14641">MNKFTFKSLAFCSLFLLFAFVAPVTFAQTAPNVTRGPVSQYKFKAEPSWMIGKINLSWYNDGSADNFAILYGRKLGNYKFGAVNLPAIGFTTNKFTVGYLASDKYYYFVLIAERAGQFVYMTEPIMALTN</sequence>
<dbReference type="Proteomes" id="UP000176336">
    <property type="component" value="Unassembled WGS sequence"/>
</dbReference>
<comment type="caution">
    <text evidence="2">The sequence shown here is derived from an EMBL/GenBank/DDBJ whole genome shotgun (WGS) entry which is preliminary data.</text>
</comment>
<keyword evidence="1" id="KW-0732">Signal</keyword>
<evidence type="ECO:0008006" key="4">
    <source>
        <dbReference type="Google" id="ProtNLM"/>
    </source>
</evidence>
<gene>
    <name evidence="2" type="ORF">A2871_02080</name>
</gene>
<name>A0A1F5IQY9_9BACT</name>
<organism evidence="2 3">
    <name type="scientific">Candidatus Daviesbacteria bacterium RIFCSPHIGHO2_01_FULL_41_23</name>
    <dbReference type="NCBI Taxonomy" id="1797764"/>
    <lineage>
        <taxon>Bacteria</taxon>
        <taxon>Candidatus Daviesiibacteriota</taxon>
    </lineage>
</organism>
<evidence type="ECO:0000256" key="1">
    <source>
        <dbReference type="SAM" id="SignalP"/>
    </source>
</evidence>
<feature type="chain" id="PRO_5009518888" description="Fibronectin type-III domain-containing protein" evidence="1">
    <location>
        <begin position="28"/>
        <end position="130"/>
    </location>
</feature>
<dbReference type="EMBL" id="MFCR01000010">
    <property type="protein sequence ID" value="OGE18781.1"/>
    <property type="molecule type" value="Genomic_DNA"/>
</dbReference>
<accession>A0A1F5IQY9</accession>
<proteinExistence type="predicted"/>
<protein>
    <recommendedName>
        <fullName evidence="4">Fibronectin type-III domain-containing protein</fullName>
    </recommendedName>
</protein>
<dbReference type="AlphaFoldDB" id="A0A1F5IQY9"/>
<feature type="signal peptide" evidence="1">
    <location>
        <begin position="1"/>
        <end position="27"/>
    </location>
</feature>